<keyword evidence="2" id="KW-1185">Reference proteome</keyword>
<evidence type="ECO:0000313" key="2">
    <source>
        <dbReference type="Proteomes" id="UP000003900"/>
    </source>
</evidence>
<reference evidence="1 2" key="1">
    <citation type="journal article" date="2012" name="J. Bacteriol.">
        <title>Genome Sequence of the Pattern-Forming Social Bacterium Paenibacillus dendritiformis C454 Chiral Morphotype.</title>
        <authorList>
            <person name="Sirota-Madi A."/>
            <person name="Olender T."/>
            <person name="Helman Y."/>
            <person name="Brainis I."/>
            <person name="Finkelshtein A."/>
            <person name="Roth D."/>
            <person name="Hagai E."/>
            <person name="Leshkowitz D."/>
            <person name="Brodsky L."/>
            <person name="Galatenko V."/>
            <person name="Nikolaev V."/>
            <person name="Gutnick D.L."/>
            <person name="Lancet D."/>
            <person name="Ben-Jacob E."/>
        </authorList>
    </citation>
    <scope>NUCLEOTIDE SEQUENCE [LARGE SCALE GENOMIC DNA]</scope>
    <source>
        <strain evidence="1 2">C454</strain>
    </source>
</reference>
<proteinExistence type="predicted"/>
<accession>H3SD66</accession>
<gene>
    <name evidence="1" type="ORF">PDENDC454_07305</name>
</gene>
<protein>
    <submittedName>
        <fullName evidence="1">Uncharacterized protein</fullName>
    </submittedName>
</protein>
<sequence length="66" mass="7178">MRITTKQVPTGQVRIATEQVPTAQMQITTGQVRITTGARQNMQKSQRHQAAGFDIGWGKGGAVIIE</sequence>
<name>H3SD66_9BACL</name>
<comment type="caution">
    <text evidence="1">The sequence shown here is derived from an EMBL/GenBank/DDBJ whole genome shotgun (WGS) entry which is preliminary data.</text>
</comment>
<evidence type="ECO:0000313" key="1">
    <source>
        <dbReference type="EMBL" id="EHQ62973.1"/>
    </source>
</evidence>
<dbReference type="Proteomes" id="UP000003900">
    <property type="component" value="Unassembled WGS sequence"/>
</dbReference>
<dbReference type="EMBL" id="AHKH01000013">
    <property type="protein sequence ID" value="EHQ62973.1"/>
    <property type="molecule type" value="Genomic_DNA"/>
</dbReference>
<organism evidence="1 2">
    <name type="scientific">Paenibacillus dendritiformis C454</name>
    <dbReference type="NCBI Taxonomy" id="1131935"/>
    <lineage>
        <taxon>Bacteria</taxon>
        <taxon>Bacillati</taxon>
        <taxon>Bacillota</taxon>
        <taxon>Bacilli</taxon>
        <taxon>Bacillales</taxon>
        <taxon>Paenibacillaceae</taxon>
        <taxon>Paenibacillus</taxon>
    </lineage>
</organism>
<dbReference type="AlphaFoldDB" id="H3SD66"/>